<dbReference type="STRING" id="228957.SAMN04488008_10178"/>
<reference evidence="2" key="1">
    <citation type="submission" date="2016-10" db="EMBL/GenBank/DDBJ databases">
        <authorList>
            <person name="Varghese N."/>
            <person name="Submissions S."/>
        </authorList>
    </citation>
    <scope>NUCLEOTIDE SEQUENCE [LARGE SCALE GENOMIC DNA]</scope>
    <source>
        <strain evidence="2">DSM 16471</strain>
    </source>
</reference>
<name>A0A1H7F766_9FLAO</name>
<proteinExistence type="predicted"/>
<keyword evidence="2" id="KW-1185">Reference proteome</keyword>
<accession>A0A1H7F766</accession>
<dbReference type="Proteomes" id="UP000198990">
    <property type="component" value="Unassembled WGS sequence"/>
</dbReference>
<evidence type="ECO:0000313" key="2">
    <source>
        <dbReference type="Proteomes" id="UP000198990"/>
    </source>
</evidence>
<organism evidence="1 2">
    <name type="scientific">Maribacter orientalis</name>
    <dbReference type="NCBI Taxonomy" id="228957"/>
    <lineage>
        <taxon>Bacteria</taxon>
        <taxon>Pseudomonadati</taxon>
        <taxon>Bacteroidota</taxon>
        <taxon>Flavobacteriia</taxon>
        <taxon>Flavobacteriales</taxon>
        <taxon>Flavobacteriaceae</taxon>
        <taxon>Maribacter</taxon>
    </lineage>
</organism>
<evidence type="ECO:0000313" key="1">
    <source>
        <dbReference type="EMBL" id="SEK21949.1"/>
    </source>
</evidence>
<dbReference type="AlphaFoldDB" id="A0A1H7F766"/>
<sequence>MRAIDFSIMNALILFIDLCRKRAAFSLNKIRKHIVFKTNFMIIKNFTSHESPQEAIEDANKGI</sequence>
<dbReference type="EMBL" id="FNZN01000001">
    <property type="protein sequence ID" value="SEK21949.1"/>
    <property type="molecule type" value="Genomic_DNA"/>
</dbReference>
<gene>
    <name evidence="1" type="ORF">SAMN04488008_10178</name>
</gene>
<protein>
    <submittedName>
        <fullName evidence="1">Uncharacterized protein</fullName>
    </submittedName>
</protein>